<evidence type="ECO:0000313" key="2">
    <source>
        <dbReference type="EMBL" id="KRZ19364.1"/>
    </source>
</evidence>
<dbReference type="AlphaFoldDB" id="A0A0V1IAA0"/>
<evidence type="ECO:0000256" key="1">
    <source>
        <dbReference type="SAM" id="MobiDB-lite"/>
    </source>
</evidence>
<feature type="region of interest" description="Disordered" evidence="1">
    <location>
        <begin position="1"/>
        <end position="32"/>
    </location>
</feature>
<protein>
    <submittedName>
        <fullName evidence="2">Uncharacterized protein</fullName>
    </submittedName>
</protein>
<accession>A0A0V1IAA0</accession>
<comment type="caution">
    <text evidence="2">The sequence shown here is derived from an EMBL/GenBank/DDBJ whole genome shotgun (WGS) entry which is preliminary data.</text>
</comment>
<dbReference type="Proteomes" id="UP000055024">
    <property type="component" value="Unassembled WGS sequence"/>
</dbReference>
<name>A0A0V1IAA0_9BILA</name>
<gene>
    <name evidence="2" type="ORF">T11_6970</name>
</gene>
<keyword evidence="3" id="KW-1185">Reference proteome</keyword>
<sequence length="32" mass="3546">MSAIRLHFPPVDAPSRGPLNRTASCIRDSPWP</sequence>
<evidence type="ECO:0000313" key="3">
    <source>
        <dbReference type="Proteomes" id="UP000055024"/>
    </source>
</evidence>
<proteinExistence type="predicted"/>
<reference evidence="2 3" key="1">
    <citation type="submission" date="2015-01" db="EMBL/GenBank/DDBJ databases">
        <title>Evolution of Trichinella species and genotypes.</title>
        <authorList>
            <person name="Korhonen P.K."/>
            <person name="Edoardo P."/>
            <person name="Giuseppe L.R."/>
            <person name="Gasser R.B."/>
        </authorList>
    </citation>
    <scope>NUCLEOTIDE SEQUENCE [LARGE SCALE GENOMIC DNA]</scope>
    <source>
        <strain evidence="2">ISS1029</strain>
    </source>
</reference>
<organism evidence="2 3">
    <name type="scientific">Trichinella zimbabwensis</name>
    <dbReference type="NCBI Taxonomy" id="268475"/>
    <lineage>
        <taxon>Eukaryota</taxon>
        <taxon>Metazoa</taxon>
        <taxon>Ecdysozoa</taxon>
        <taxon>Nematoda</taxon>
        <taxon>Enoplea</taxon>
        <taxon>Dorylaimia</taxon>
        <taxon>Trichinellida</taxon>
        <taxon>Trichinellidae</taxon>
        <taxon>Trichinella</taxon>
    </lineage>
</organism>
<dbReference type="EMBL" id="JYDP01000001">
    <property type="protein sequence ID" value="KRZ19364.1"/>
    <property type="molecule type" value="Genomic_DNA"/>
</dbReference>